<protein>
    <submittedName>
        <fullName evidence="3">Uncharacterized protein</fullName>
    </submittedName>
</protein>
<keyword evidence="2" id="KW-0812">Transmembrane</keyword>
<gene>
    <name evidence="3" type="ORF">SAMN04488238_12713</name>
</gene>
<organism evidence="3 4">
    <name type="scientific">Roseicitreum antarcticum</name>
    <dbReference type="NCBI Taxonomy" id="564137"/>
    <lineage>
        <taxon>Bacteria</taxon>
        <taxon>Pseudomonadati</taxon>
        <taxon>Pseudomonadota</taxon>
        <taxon>Alphaproteobacteria</taxon>
        <taxon>Rhodobacterales</taxon>
        <taxon>Paracoccaceae</taxon>
        <taxon>Roseicitreum</taxon>
    </lineage>
</organism>
<accession>A0A1H3EXN1</accession>
<keyword evidence="4" id="KW-1185">Reference proteome</keyword>
<proteinExistence type="predicted"/>
<dbReference type="OrthoDB" id="9982639at2"/>
<evidence type="ECO:0000313" key="4">
    <source>
        <dbReference type="Proteomes" id="UP000198539"/>
    </source>
</evidence>
<dbReference type="EMBL" id="FNOM01000027">
    <property type="protein sequence ID" value="SDX82838.1"/>
    <property type="molecule type" value="Genomic_DNA"/>
</dbReference>
<dbReference type="Proteomes" id="UP000198539">
    <property type="component" value="Unassembled WGS sequence"/>
</dbReference>
<feature type="transmembrane region" description="Helical" evidence="2">
    <location>
        <begin position="149"/>
        <end position="170"/>
    </location>
</feature>
<feature type="transmembrane region" description="Helical" evidence="2">
    <location>
        <begin position="117"/>
        <end position="137"/>
    </location>
</feature>
<dbReference type="AlphaFoldDB" id="A0A1H3EXN1"/>
<keyword evidence="2" id="KW-1133">Transmembrane helix</keyword>
<sequence length="186" mass="20891">MNLQQIIERVQGMEGRLIEDEIYRIVWEEIENGQFDTASKARAMAKCANDGAELRSAYIRHRVRRLKDEIAIANATRERTEREAAASAQQENRPSKEGVDKPAAPAFSVGAFIGSSLAAIFLAITATGLFVTLMVWFDSYVDISDSSPARVFTAISLLLIWFVLLPFVWIKLFNYQGDTDQIEDRG</sequence>
<name>A0A1H3EXN1_9RHOB</name>
<evidence type="ECO:0000256" key="1">
    <source>
        <dbReference type="SAM" id="MobiDB-lite"/>
    </source>
</evidence>
<reference evidence="3 4" key="1">
    <citation type="submission" date="2016-10" db="EMBL/GenBank/DDBJ databases">
        <authorList>
            <person name="de Groot N.N."/>
        </authorList>
    </citation>
    <scope>NUCLEOTIDE SEQUENCE [LARGE SCALE GENOMIC DNA]</scope>
    <source>
        <strain evidence="3 4">CGMCC 1.8894</strain>
    </source>
</reference>
<evidence type="ECO:0000313" key="3">
    <source>
        <dbReference type="EMBL" id="SDX82838.1"/>
    </source>
</evidence>
<feature type="region of interest" description="Disordered" evidence="1">
    <location>
        <begin position="77"/>
        <end position="100"/>
    </location>
</feature>
<dbReference type="RefSeq" id="WP_143033563.1">
    <property type="nucleotide sequence ID" value="NZ_CP061498.1"/>
</dbReference>
<evidence type="ECO:0000256" key="2">
    <source>
        <dbReference type="SAM" id="Phobius"/>
    </source>
</evidence>
<keyword evidence="2" id="KW-0472">Membrane</keyword>